<feature type="active site" description="Charge relay system" evidence="2">
    <location>
        <position position="282"/>
    </location>
</feature>
<comment type="similarity">
    <text evidence="1">Belongs to the AB hydrolase superfamily. AB hydrolase 4 family.</text>
</comment>
<dbReference type="PANTHER" id="PTHR10794:SF63">
    <property type="entry name" value="ALPHA_BETA HYDROLASE 1, ISOFORM A"/>
    <property type="match status" value="1"/>
</dbReference>
<comment type="caution">
    <text evidence="4">The sequence shown here is derived from an EMBL/GenBank/DDBJ whole genome shotgun (WGS) entry which is preliminary data.</text>
</comment>
<dbReference type="InterPro" id="IPR012020">
    <property type="entry name" value="ABHD4"/>
</dbReference>
<organism evidence="4 5">
    <name type="scientific">Tahibacter soli</name>
    <dbReference type="NCBI Taxonomy" id="2983605"/>
    <lineage>
        <taxon>Bacteria</taxon>
        <taxon>Pseudomonadati</taxon>
        <taxon>Pseudomonadota</taxon>
        <taxon>Gammaproteobacteria</taxon>
        <taxon>Lysobacterales</taxon>
        <taxon>Rhodanobacteraceae</taxon>
        <taxon>Tahibacter</taxon>
    </lineage>
</organism>
<dbReference type="SUPFAM" id="SSF53474">
    <property type="entry name" value="alpha/beta-Hydrolases"/>
    <property type="match status" value="1"/>
</dbReference>
<keyword evidence="5" id="KW-1185">Reference proteome</keyword>
<feature type="active site" description="Charge relay system" evidence="2">
    <location>
        <position position="156"/>
    </location>
</feature>
<dbReference type="Pfam" id="PF12697">
    <property type="entry name" value="Abhydrolase_6"/>
    <property type="match status" value="1"/>
</dbReference>
<dbReference type="Proteomes" id="UP001139971">
    <property type="component" value="Unassembled WGS sequence"/>
</dbReference>
<dbReference type="PIRSF" id="PIRSF005211">
    <property type="entry name" value="Ab_hydro_YheT"/>
    <property type="match status" value="1"/>
</dbReference>
<protein>
    <submittedName>
        <fullName evidence="4">Alpha/beta fold hydrolase</fullName>
    </submittedName>
</protein>
<sequence>MTDVGTMRASDFNPHRFLRNAHVQSVLASSGVRRWLFRRRREALDGPVEEVILDCGDDVRLQGFYTRQRARGAARGLVVLLHGWEGSAQSAYLTNTGARLLAEGWDVFRLNFRDHGDTHHLNQEMFHSCRLDEVVGAVREIERLYEPAKLAIAGFSLGGNFALRVALRAPAAGIALAYALAVCPAIHPPAILEAIERAPWFYHAYFMRKWRESLRRKQKLYPQSARFAENELNYSMRELTRTMVERHTDFGTLDAYLQGYSIAGDRLADLSVPATLLTAADDPIIPVAGFLDLKLSSTTELEIAPAGGHCGFISDFTLRSWTEDYIAEKLSRVAP</sequence>
<dbReference type="RefSeq" id="WP_263542025.1">
    <property type="nucleotide sequence ID" value="NZ_JAOVZO020000009.1"/>
</dbReference>
<reference evidence="4" key="1">
    <citation type="submission" date="2023-02" db="EMBL/GenBank/DDBJ databases">
        <title>Tahibacter soli sp. nov. isolated from soil.</title>
        <authorList>
            <person name="Baek J.H."/>
            <person name="Lee J.K."/>
            <person name="Choi D.G."/>
            <person name="Jeon C.O."/>
        </authorList>
    </citation>
    <scope>NUCLEOTIDE SEQUENCE</scope>
    <source>
        <strain evidence="4">BL</strain>
    </source>
</reference>
<evidence type="ECO:0000259" key="3">
    <source>
        <dbReference type="Pfam" id="PF12697"/>
    </source>
</evidence>
<proteinExistence type="inferred from homology"/>
<accession>A0A9X4BJT5</accession>
<gene>
    <name evidence="4" type="ORF">OD750_008035</name>
</gene>
<dbReference type="GO" id="GO:0034338">
    <property type="term" value="F:short-chain carboxylesterase activity"/>
    <property type="evidence" value="ECO:0007669"/>
    <property type="project" value="TreeGrafter"/>
</dbReference>
<evidence type="ECO:0000256" key="1">
    <source>
        <dbReference type="ARBA" id="ARBA00010884"/>
    </source>
</evidence>
<feature type="domain" description="AB hydrolase-1" evidence="3">
    <location>
        <begin position="78"/>
        <end position="314"/>
    </location>
</feature>
<dbReference type="GO" id="GO:0047372">
    <property type="term" value="F:monoacylglycerol lipase activity"/>
    <property type="evidence" value="ECO:0007669"/>
    <property type="project" value="TreeGrafter"/>
</dbReference>
<dbReference type="EMBL" id="JAOVZO020000009">
    <property type="protein sequence ID" value="MDC8012494.1"/>
    <property type="molecule type" value="Genomic_DNA"/>
</dbReference>
<dbReference type="PANTHER" id="PTHR10794">
    <property type="entry name" value="ABHYDROLASE DOMAIN-CONTAINING PROTEIN"/>
    <property type="match status" value="1"/>
</dbReference>
<evidence type="ECO:0000313" key="5">
    <source>
        <dbReference type="Proteomes" id="UP001139971"/>
    </source>
</evidence>
<keyword evidence="4" id="KW-0378">Hydrolase</keyword>
<evidence type="ECO:0000313" key="4">
    <source>
        <dbReference type="EMBL" id="MDC8012494.1"/>
    </source>
</evidence>
<dbReference type="InterPro" id="IPR029058">
    <property type="entry name" value="AB_hydrolase_fold"/>
</dbReference>
<dbReference type="AlphaFoldDB" id="A0A9X4BJT5"/>
<dbReference type="Gene3D" id="3.40.50.1820">
    <property type="entry name" value="alpha/beta hydrolase"/>
    <property type="match status" value="1"/>
</dbReference>
<dbReference type="InterPro" id="IPR000073">
    <property type="entry name" value="AB_hydrolase_1"/>
</dbReference>
<feature type="active site" description="Charge relay system" evidence="2">
    <location>
        <position position="309"/>
    </location>
</feature>
<name>A0A9X4BJT5_9GAMM</name>
<dbReference type="InterPro" id="IPR050960">
    <property type="entry name" value="AB_hydrolase_4_sf"/>
</dbReference>
<evidence type="ECO:0000256" key="2">
    <source>
        <dbReference type="PIRSR" id="PIRSR005211-1"/>
    </source>
</evidence>